<feature type="compositionally biased region" description="Polar residues" evidence="1">
    <location>
        <begin position="390"/>
        <end position="405"/>
    </location>
</feature>
<feature type="compositionally biased region" description="Polar residues" evidence="1">
    <location>
        <begin position="351"/>
        <end position="371"/>
    </location>
</feature>
<feature type="compositionally biased region" description="Basic and acidic residues" evidence="1">
    <location>
        <begin position="266"/>
        <end position="280"/>
    </location>
</feature>
<feature type="region of interest" description="Disordered" evidence="1">
    <location>
        <begin position="1"/>
        <end position="40"/>
    </location>
</feature>
<gene>
    <name evidence="2" type="ORF">DSPE1174_LOCUS8080</name>
</gene>
<proteinExistence type="predicted"/>
<evidence type="ECO:0000256" key="1">
    <source>
        <dbReference type="SAM" id="MobiDB-lite"/>
    </source>
</evidence>
<feature type="compositionally biased region" description="Basic and acidic residues" evidence="1">
    <location>
        <begin position="123"/>
        <end position="137"/>
    </location>
</feature>
<feature type="region of interest" description="Disordered" evidence="1">
    <location>
        <begin position="111"/>
        <end position="184"/>
    </location>
</feature>
<dbReference type="AlphaFoldDB" id="A0A7S2BJB3"/>
<reference evidence="2" key="1">
    <citation type="submission" date="2021-01" db="EMBL/GenBank/DDBJ databases">
        <authorList>
            <person name="Corre E."/>
            <person name="Pelletier E."/>
            <person name="Niang G."/>
            <person name="Scheremetjew M."/>
            <person name="Finn R."/>
            <person name="Kale V."/>
            <person name="Holt S."/>
            <person name="Cochrane G."/>
            <person name="Meng A."/>
            <person name="Brown T."/>
            <person name="Cohen L."/>
        </authorList>
    </citation>
    <scope>NUCLEOTIDE SEQUENCE</scope>
    <source>
        <strain evidence="2">CCMP1381</strain>
    </source>
</reference>
<sequence length="508" mass="56944">MKIVSSRRNDAWGDRGVENDDSRATNGWCTSEPASSSMLKEESLQGIMLSPETEEEAAFDDTKSLQSVQMPLQHSTVEGSQEQPVSLPVILGGLRSDFSLLQPKKTLPVVLGGLRPDFSFEATSRRPSPERSRDASHPRGTRRQSRTWSRWRGSVVAPESPPRDRSESPEPPPRRDRNEFCVPASPASTHCTEFDDLHISTTPNFEHSRELAHLRSSHPAAVVHHTDDDRTLFWSPTPSSPQSSTEVVSMRREEEIAAGTSFVTEEGQRRKMSTKDEKKATSRTVAELCSVNRHELDPQEESTTGPDSSGSEEMEGFGNARSQPKNSRPKQVKTENGYSRSTLDDAIHVSRLQSPNTCSRPQSATHRNSSPAVHVTTIGTKEGWERAPSASLSPTRSSRMASPSRFSYRPSPHQMKVQSSRSRSNYPPLPARCIDTLAHPVMDHNSYGSSIRRRQPDDSDFGPDCSYSRHDQRLRSPQNNQDPRRFNARTYSQPNIRDHRRLPPQGYF</sequence>
<dbReference type="EMBL" id="HBGS01015465">
    <property type="protein sequence ID" value="CAD9398700.1"/>
    <property type="molecule type" value="Transcribed_RNA"/>
</dbReference>
<feature type="region of interest" description="Disordered" evidence="1">
    <location>
        <begin position="257"/>
        <end position="430"/>
    </location>
</feature>
<name>A0A7S2BJB3_9STRA</name>
<accession>A0A7S2BJB3</accession>
<feature type="compositionally biased region" description="Polar residues" evidence="1">
    <location>
        <begin position="416"/>
        <end position="425"/>
    </location>
</feature>
<protein>
    <submittedName>
        <fullName evidence="2">Uncharacterized protein</fullName>
    </submittedName>
</protein>
<feature type="compositionally biased region" description="Polar residues" evidence="1">
    <location>
        <begin position="24"/>
        <end position="38"/>
    </location>
</feature>
<evidence type="ECO:0000313" key="2">
    <source>
        <dbReference type="EMBL" id="CAD9398700.1"/>
    </source>
</evidence>
<feature type="compositionally biased region" description="Basic and acidic residues" evidence="1">
    <location>
        <begin position="7"/>
        <end position="23"/>
    </location>
</feature>
<feature type="region of interest" description="Disordered" evidence="1">
    <location>
        <begin position="445"/>
        <end position="508"/>
    </location>
</feature>
<feature type="compositionally biased region" description="Basic and acidic residues" evidence="1">
    <location>
        <begin position="161"/>
        <end position="179"/>
    </location>
</feature>
<organism evidence="2">
    <name type="scientific">Octactis speculum</name>
    <dbReference type="NCBI Taxonomy" id="3111310"/>
    <lineage>
        <taxon>Eukaryota</taxon>
        <taxon>Sar</taxon>
        <taxon>Stramenopiles</taxon>
        <taxon>Ochrophyta</taxon>
        <taxon>Dictyochophyceae</taxon>
        <taxon>Dictyochales</taxon>
        <taxon>Dictyochaceae</taxon>
        <taxon>Octactis</taxon>
    </lineage>
</organism>